<protein>
    <submittedName>
        <fullName evidence="3">Uncharacterized protein</fullName>
    </submittedName>
</protein>
<feature type="transmembrane region" description="Helical" evidence="2">
    <location>
        <begin position="12"/>
        <end position="31"/>
    </location>
</feature>
<name>A0AAU7DLL4_9BACT</name>
<dbReference type="EMBL" id="CP121196">
    <property type="protein sequence ID" value="XBH18204.1"/>
    <property type="molecule type" value="Genomic_DNA"/>
</dbReference>
<keyword evidence="2" id="KW-0472">Membrane</keyword>
<gene>
    <name evidence="3" type="ORF">P8935_02465</name>
</gene>
<dbReference type="RefSeq" id="WP_348263427.1">
    <property type="nucleotide sequence ID" value="NZ_CP121196.1"/>
</dbReference>
<evidence type="ECO:0000313" key="3">
    <source>
        <dbReference type="EMBL" id="XBH18204.1"/>
    </source>
</evidence>
<proteinExistence type="predicted"/>
<dbReference type="AlphaFoldDB" id="A0AAU7DLL4"/>
<evidence type="ECO:0000256" key="1">
    <source>
        <dbReference type="SAM" id="MobiDB-lite"/>
    </source>
</evidence>
<reference evidence="3" key="1">
    <citation type="submission" date="2023-03" db="EMBL/GenBank/DDBJ databases">
        <title>Edaphobacter sp.</title>
        <authorList>
            <person name="Huber K.J."/>
            <person name="Papendorf J."/>
            <person name="Pilke C."/>
            <person name="Bunk B."/>
            <person name="Sproeer C."/>
            <person name="Pester M."/>
        </authorList>
    </citation>
    <scope>NUCLEOTIDE SEQUENCE</scope>
    <source>
        <strain evidence="3">DSM 110680</strain>
    </source>
</reference>
<keyword evidence="2" id="KW-0812">Transmembrane</keyword>
<sequence length="227" mass="24865">MWGKIKALPLRVKIIALVVFIALGGIYKNFINPPSSSSRSRSSYSSDASAAAASIPARSGESRSTNSSQTDSSQVLAKLQTQWNLLQNQNAQCAVQIQQMNPWNYSAPPCEAQMQWNTAQMAKLEAEIYRLKTGADVQPVDFVLMGSSSSSGTGAASSDDGSNAVNRYSREAILGQSKYTDSDGHEYQLANEPYYYKDRASGRVVPSNLSQPPDNQHDWEQLTYQPN</sequence>
<accession>A0AAU7DLL4</accession>
<feature type="region of interest" description="Disordered" evidence="1">
    <location>
        <begin position="201"/>
        <end position="227"/>
    </location>
</feature>
<keyword evidence="2" id="KW-1133">Transmembrane helix</keyword>
<organism evidence="3">
    <name type="scientific">Telmatobacter sp. DSM 110680</name>
    <dbReference type="NCBI Taxonomy" id="3036704"/>
    <lineage>
        <taxon>Bacteria</taxon>
        <taxon>Pseudomonadati</taxon>
        <taxon>Acidobacteriota</taxon>
        <taxon>Terriglobia</taxon>
        <taxon>Terriglobales</taxon>
        <taxon>Acidobacteriaceae</taxon>
        <taxon>Telmatobacter</taxon>
    </lineage>
</organism>
<evidence type="ECO:0000256" key="2">
    <source>
        <dbReference type="SAM" id="Phobius"/>
    </source>
</evidence>